<accession>A0A8C6WNQ9</accession>
<organism evidence="2 3">
    <name type="scientific">Neogobius melanostomus</name>
    <name type="common">round goby</name>
    <dbReference type="NCBI Taxonomy" id="47308"/>
    <lineage>
        <taxon>Eukaryota</taxon>
        <taxon>Metazoa</taxon>
        <taxon>Chordata</taxon>
        <taxon>Craniata</taxon>
        <taxon>Vertebrata</taxon>
        <taxon>Euteleostomi</taxon>
        <taxon>Actinopterygii</taxon>
        <taxon>Neopterygii</taxon>
        <taxon>Teleostei</taxon>
        <taxon>Neoteleostei</taxon>
        <taxon>Acanthomorphata</taxon>
        <taxon>Gobiaria</taxon>
        <taxon>Gobiiformes</taxon>
        <taxon>Gobioidei</taxon>
        <taxon>Gobiidae</taxon>
        <taxon>Benthophilinae</taxon>
        <taxon>Neogobiini</taxon>
        <taxon>Neogobius</taxon>
    </lineage>
</organism>
<evidence type="ECO:0000256" key="1">
    <source>
        <dbReference type="SAM" id="MobiDB-lite"/>
    </source>
</evidence>
<keyword evidence="3" id="KW-1185">Reference proteome</keyword>
<evidence type="ECO:0000313" key="2">
    <source>
        <dbReference type="Ensembl" id="ENSNMLP00000020798.1"/>
    </source>
</evidence>
<dbReference type="Ensembl" id="ENSNMLT00000023327.1">
    <property type="protein sequence ID" value="ENSNMLP00000020798.1"/>
    <property type="gene ID" value="ENSNMLG00000013565.1"/>
</dbReference>
<dbReference type="AlphaFoldDB" id="A0A8C6WNQ9"/>
<feature type="region of interest" description="Disordered" evidence="1">
    <location>
        <begin position="39"/>
        <end position="59"/>
    </location>
</feature>
<reference evidence="2" key="1">
    <citation type="submission" date="2025-08" db="UniProtKB">
        <authorList>
            <consortium name="Ensembl"/>
        </authorList>
    </citation>
    <scope>IDENTIFICATION</scope>
</reference>
<sequence length="59" mass="6188">MLCLLRITMAVTQIICFLKEASVIPRAFTFSPGCPGTPMPGSPGTPCSPLSPSWPLNPG</sequence>
<protein>
    <submittedName>
        <fullName evidence="2">Uncharacterized protein</fullName>
    </submittedName>
</protein>
<reference evidence="2" key="2">
    <citation type="submission" date="2025-09" db="UniProtKB">
        <authorList>
            <consortium name="Ensembl"/>
        </authorList>
    </citation>
    <scope>IDENTIFICATION</scope>
</reference>
<name>A0A8C6WNQ9_9GOBI</name>
<proteinExistence type="predicted"/>
<dbReference type="Proteomes" id="UP000694523">
    <property type="component" value="Unplaced"/>
</dbReference>
<evidence type="ECO:0000313" key="3">
    <source>
        <dbReference type="Proteomes" id="UP000694523"/>
    </source>
</evidence>